<dbReference type="PANTHER" id="PTHR14226:SF76">
    <property type="entry name" value="NTE FAMILY PROTEIN RSSA"/>
    <property type="match status" value="1"/>
</dbReference>
<keyword evidence="7" id="KW-1185">Reference proteome</keyword>
<organism evidence="6 7">
    <name type="scientific">Falsiroseomonas selenitidurans</name>
    <dbReference type="NCBI Taxonomy" id="2716335"/>
    <lineage>
        <taxon>Bacteria</taxon>
        <taxon>Pseudomonadati</taxon>
        <taxon>Pseudomonadota</taxon>
        <taxon>Alphaproteobacteria</taxon>
        <taxon>Acetobacterales</taxon>
        <taxon>Roseomonadaceae</taxon>
        <taxon>Falsiroseomonas</taxon>
    </lineage>
</organism>
<feature type="domain" description="PNPLA" evidence="5">
    <location>
        <begin position="21"/>
        <end position="181"/>
    </location>
</feature>
<dbReference type="EMBL" id="JAAVNE010000011">
    <property type="protein sequence ID" value="NKC31035.1"/>
    <property type="molecule type" value="Genomic_DNA"/>
</dbReference>
<feature type="short sequence motif" description="GXSXG" evidence="4">
    <location>
        <begin position="52"/>
        <end position="56"/>
    </location>
</feature>
<dbReference type="InterPro" id="IPR002641">
    <property type="entry name" value="PNPLA_dom"/>
</dbReference>
<keyword evidence="2 4" id="KW-0442">Lipid degradation</keyword>
<dbReference type="InterPro" id="IPR016035">
    <property type="entry name" value="Acyl_Trfase/lysoPLipase"/>
</dbReference>
<keyword evidence="1 4" id="KW-0378">Hydrolase</keyword>
<keyword evidence="3 4" id="KW-0443">Lipid metabolism</keyword>
<dbReference type="PROSITE" id="PS51635">
    <property type="entry name" value="PNPLA"/>
    <property type="match status" value="1"/>
</dbReference>
<feature type="active site" description="Nucleophile" evidence="4">
    <location>
        <position position="54"/>
    </location>
</feature>
<dbReference type="Proteomes" id="UP000787635">
    <property type="component" value="Unassembled WGS sequence"/>
</dbReference>
<protein>
    <submittedName>
        <fullName evidence="6">Patatin</fullName>
    </submittedName>
</protein>
<evidence type="ECO:0000256" key="4">
    <source>
        <dbReference type="PROSITE-ProRule" id="PRU01161"/>
    </source>
</evidence>
<dbReference type="Gene3D" id="3.40.1090.10">
    <property type="entry name" value="Cytosolic phospholipase A2 catalytic domain"/>
    <property type="match status" value="2"/>
</dbReference>
<proteinExistence type="predicted"/>
<accession>A0ABX1E2V6</accession>
<evidence type="ECO:0000256" key="1">
    <source>
        <dbReference type="ARBA" id="ARBA00022801"/>
    </source>
</evidence>
<evidence type="ECO:0000313" key="7">
    <source>
        <dbReference type="Proteomes" id="UP000787635"/>
    </source>
</evidence>
<evidence type="ECO:0000256" key="2">
    <source>
        <dbReference type="ARBA" id="ARBA00022963"/>
    </source>
</evidence>
<evidence type="ECO:0000256" key="3">
    <source>
        <dbReference type="ARBA" id="ARBA00023098"/>
    </source>
</evidence>
<reference evidence="6 7" key="1">
    <citation type="submission" date="2020-03" db="EMBL/GenBank/DDBJ databases">
        <title>Roseomonas selenitidurans sp. nov. isolated from urban soil.</title>
        <authorList>
            <person name="Liu H."/>
        </authorList>
    </citation>
    <scope>NUCLEOTIDE SEQUENCE [LARGE SCALE GENOMIC DNA]</scope>
    <source>
        <strain evidence="6 7">BU-1</strain>
    </source>
</reference>
<evidence type="ECO:0000313" key="6">
    <source>
        <dbReference type="EMBL" id="NKC31035.1"/>
    </source>
</evidence>
<dbReference type="InterPro" id="IPR050301">
    <property type="entry name" value="NTE"/>
</dbReference>
<gene>
    <name evidence="6" type="ORF">HEQ75_09185</name>
</gene>
<dbReference type="PANTHER" id="PTHR14226">
    <property type="entry name" value="NEUROPATHY TARGET ESTERASE/SWISS CHEESE D.MELANOGASTER"/>
    <property type="match status" value="1"/>
</dbReference>
<feature type="short sequence motif" description="DGA/G" evidence="4">
    <location>
        <begin position="168"/>
        <end position="170"/>
    </location>
</feature>
<sequence>MESARPPAPGAERVAPPRIGLALGSGAARGWAHIGVAEALAEAGIVPEVVCGTSIGAVVGAAQAAGRLAALHDWVQAAGWREIVGLLDVRLTRGGLIEGRELLAFLRGLGLDVPIEGLATRYAAVATDLATGREVWLQTGPLHQAVRASAALPGLFSPALREGRWLVDGGLCNPVPVSVCRALGAEIIIAVNLNGDLLGRRFEVPSEPPPPAPRPPPEGLAEAVRQLPLALRDQAALLGARLFPPGAATPGYFDVLANSINIMQDQITRTRLAGDPPHVLLLPRLREIGLMEFHRGPEAIAEGRACVEQALPLLRRYL</sequence>
<dbReference type="Pfam" id="PF01734">
    <property type="entry name" value="Patatin"/>
    <property type="match status" value="1"/>
</dbReference>
<dbReference type="SUPFAM" id="SSF52151">
    <property type="entry name" value="FabD/lysophospholipase-like"/>
    <property type="match status" value="1"/>
</dbReference>
<comment type="caution">
    <text evidence="4">Lacks conserved residue(s) required for the propagation of feature annotation.</text>
</comment>
<comment type="caution">
    <text evidence="6">The sequence shown here is derived from an EMBL/GenBank/DDBJ whole genome shotgun (WGS) entry which is preliminary data.</text>
</comment>
<evidence type="ECO:0000259" key="5">
    <source>
        <dbReference type="PROSITE" id="PS51635"/>
    </source>
</evidence>
<feature type="active site" description="Proton acceptor" evidence="4">
    <location>
        <position position="168"/>
    </location>
</feature>
<name>A0ABX1E2V6_9PROT</name>